<dbReference type="EMBL" id="OZ019895">
    <property type="protein sequence ID" value="CAK9219429.1"/>
    <property type="molecule type" value="Genomic_DNA"/>
</dbReference>
<dbReference type="InterPro" id="IPR056230">
    <property type="entry name" value="TMEM62_C"/>
</dbReference>
<feature type="domain" description="TMEM62 C-terminal" evidence="4">
    <location>
        <begin position="485"/>
        <end position="759"/>
    </location>
</feature>
<organism evidence="5 6">
    <name type="scientific">Sphagnum troendelagicum</name>
    <dbReference type="NCBI Taxonomy" id="128251"/>
    <lineage>
        <taxon>Eukaryota</taxon>
        <taxon>Viridiplantae</taxon>
        <taxon>Streptophyta</taxon>
        <taxon>Embryophyta</taxon>
        <taxon>Bryophyta</taxon>
        <taxon>Sphagnophytina</taxon>
        <taxon>Sphagnopsida</taxon>
        <taxon>Sphagnales</taxon>
        <taxon>Sphagnaceae</taxon>
        <taxon>Sphagnum</taxon>
    </lineage>
</organism>
<dbReference type="PANTHER" id="PTHR14795:SF0">
    <property type="entry name" value="TRANSMEMBRANE PROTEIN 62"/>
    <property type="match status" value="1"/>
</dbReference>
<proteinExistence type="predicted"/>
<keyword evidence="6" id="KW-1185">Reference proteome</keyword>
<keyword evidence="1" id="KW-0812">Transmembrane</keyword>
<dbReference type="Gene3D" id="3.60.21.10">
    <property type="match status" value="1"/>
</dbReference>
<dbReference type="PANTHER" id="PTHR14795">
    <property type="entry name" value="HELICASE RELATED"/>
    <property type="match status" value="1"/>
</dbReference>
<dbReference type="InterPro" id="IPR004843">
    <property type="entry name" value="Calcineurin-like_PHP"/>
</dbReference>
<evidence type="ECO:0008006" key="7">
    <source>
        <dbReference type="Google" id="ProtNLM"/>
    </source>
</evidence>
<dbReference type="Proteomes" id="UP001497512">
    <property type="component" value="Chromosome 3"/>
</dbReference>
<dbReference type="InterPro" id="IPR056229">
    <property type="entry name" value="Ig_TMM62"/>
</dbReference>
<evidence type="ECO:0000259" key="3">
    <source>
        <dbReference type="Pfam" id="PF24384"/>
    </source>
</evidence>
<protein>
    <recommendedName>
        <fullName evidence="7">Calcineurin-like phosphoesterase domain-containing protein</fullName>
    </recommendedName>
</protein>
<evidence type="ECO:0000256" key="1">
    <source>
        <dbReference type="SAM" id="Phobius"/>
    </source>
</evidence>
<evidence type="ECO:0000313" key="5">
    <source>
        <dbReference type="EMBL" id="CAK9219429.1"/>
    </source>
</evidence>
<feature type="transmembrane region" description="Helical" evidence="1">
    <location>
        <begin position="731"/>
        <end position="753"/>
    </location>
</feature>
<feature type="transmembrane region" description="Helical" evidence="1">
    <location>
        <begin position="550"/>
        <end position="569"/>
    </location>
</feature>
<dbReference type="SUPFAM" id="SSF56300">
    <property type="entry name" value="Metallo-dependent phosphatases"/>
    <property type="match status" value="1"/>
</dbReference>
<dbReference type="Pfam" id="PF00149">
    <property type="entry name" value="Metallophos"/>
    <property type="match status" value="1"/>
</dbReference>
<evidence type="ECO:0000259" key="2">
    <source>
        <dbReference type="Pfam" id="PF00149"/>
    </source>
</evidence>
<sequence length="792" mass="89579">MGFKGRLSAIVVVGGIFFLYVLSIQATALTKLEIGFNEGKTIRKAHDDAPANLLWVVQMSDIHISKWTPERGKALRKSLGHALKLIKPSLVWVTGDLTDAKNKDRTATRQDEAEWIEYWESFQQIADDSGLPIEFFFDMRGNHDKYGVPLFSPLEYFSKYSISGHLNRHNLVQNITILGGDGRKHLFVGMDDAMHIGLRGPSNLFGHPTDASLTELDHQLSQWDHDTSHPVTKIVFGHFPMSFTTSTETGKRPEEIFAKHNISAYVCGHLHTAFGRHLYKHHKLLLPEYNRVGQFWEWEMGDWRVSRMMRIMATDNGHTSFVDVELIPPKDKSDQKFVMPTIILPTFPLNSVTMLQDSTKILPSDPVKVLVFSETPPVWVKARILDGKSRTLNVVEEISMQLVENKSGDNSDGGPYYYQAAWDSAKYADNYASRYWLEIILEEVNGGITISEPRPFSVNGHSGHFRLTWLGYLVMGFRWETLYPFLLWGIVGFVLSLLVIPMVFRFQLEKRGLHEEWIMSVFRPAPDFRTSIFKVVKVPFWVVLENARNMYIWALLLVYVMYLVFLPWFSGRVLADDFPIGHLSLWGWSVKPSNSTSVNQISGLGVPDIMGIVLPYLYAVLFPLILMLSALSAERAACEYHIAMAGRCSQSGCNLSPWVSVSPPTYETDDVDARLSEEETASVLPSNLEAVSKRRCESQSEGELETLLLDRKIEQQNGYCSLCNRCVRKGLFVGCLAITFLHWRLLSSLLSAYGSTALVTTPLFAWTVPALIVFSIIQTSPIRPISAASHEN</sequence>
<reference evidence="5" key="1">
    <citation type="submission" date="2024-02" db="EMBL/GenBank/DDBJ databases">
        <authorList>
            <consortium name="ELIXIR-Norway"/>
            <consortium name="Elixir Norway"/>
        </authorList>
    </citation>
    <scope>NUCLEOTIDE SEQUENCE</scope>
</reference>
<dbReference type="InterPro" id="IPR029052">
    <property type="entry name" value="Metallo-depent_PP-like"/>
</dbReference>
<feature type="domain" description="Calcineurin-like phosphoesterase" evidence="2">
    <location>
        <begin position="55"/>
        <end position="272"/>
    </location>
</feature>
<accession>A0ABP0UDF2</accession>
<gene>
    <name evidence="5" type="ORF">CSSPTR1EN2_LOCUS14498</name>
</gene>
<keyword evidence="1" id="KW-1133">Transmembrane helix</keyword>
<feature type="transmembrane region" description="Helical" evidence="1">
    <location>
        <begin position="759"/>
        <end position="777"/>
    </location>
</feature>
<name>A0ABP0UDF2_9BRYO</name>
<dbReference type="Pfam" id="PF24384">
    <property type="entry name" value="Ig_TMM62"/>
    <property type="match status" value="1"/>
</dbReference>
<feature type="transmembrane region" description="Helical" evidence="1">
    <location>
        <begin position="485"/>
        <end position="504"/>
    </location>
</feature>
<dbReference type="Pfam" id="PF24394">
    <property type="entry name" value="TMEM62_C"/>
    <property type="match status" value="1"/>
</dbReference>
<feature type="domain" description="TMEM62 Ig-like" evidence="3">
    <location>
        <begin position="339"/>
        <end position="461"/>
    </location>
</feature>
<keyword evidence="1" id="KW-0472">Membrane</keyword>
<feature type="transmembrane region" description="Helical" evidence="1">
    <location>
        <begin position="609"/>
        <end position="631"/>
    </location>
</feature>
<evidence type="ECO:0000259" key="4">
    <source>
        <dbReference type="Pfam" id="PF24394"/>
    </source>
</evidence>
<evidence type="ECO:0000313" key="6">
    <source>
        <dbReference type="Proteomes" id="UP001497512"/>
    </source>
</evidence>